<name>A0A9D4CRH0_DREPO</name>
<sequence length="118" mass="13451">MNMRSLGKGYPVVSKCKREWTNIEIKDLCERNTHDLVLSNPVTDLIAPHVIYRNMYYSFCNDVSDCVFWQSDVGCPLRNEFAEQDNSLCDFFIQASCCECYLSCLSHGAAGFSLSSRK</sequence>
<reference evidence="1" key="1">
    <citation type="journal article" date="2019" name="bioRxiv">
        <title>The Genome of the Zebra Mussel, Dreissena polymorpha: A Resource for Invasive Species Research.</title>
        <authorList>
            <person name="McCartney M.A."/>
            <person name="Auch B."/>
            <person name="Kono T."/>
            <person name="Mallez S."/>
            <person name="Zhang Y."/>
            <person name="Obille A."/>
            <person name="Becker A."/>
            <person name="Abrahante J.E."/>
            <person name="Garbe J."/>
            <person name="Badalamenti J.P."/>
            <person name="Herman A."/>
            <person name="Mangelson H."/>
            <person name="Liachko I."/>
            <person name="Sullivan S."/>
            <person name="Sone E.D."/>
            <person name="Koren S."/>
            <person name="Silverstein K.A.T."/>
            <person name="Beckman K.B."/>
            <person name="Gohl D.M."/>
        </authorList>
    </citation>
    <scope>NUCLEOTIDE SEQUENCE</scope>
    <source>
        <strain evidence="1">Duluth1</strain>
        <tissue evidence="1">Whole animal</tissue>
    </source>
</reference>
<gene>
    <name evidence="1" type="ORF">DPMN_055357</name>
</gene>
<keyword evidence="2" id="KW-1185">Reference proteome</keyword>
<protein>
    <submittedName>
        <fullName evidence="1">Uncharacterized protein</fullName>
    </submittedName>
</protein>
<dbReference type="EMBL" id="JAIWYP010000012">
    <property type="protein sequence ID" value="KAH3729389.1"/>
    <property type="molecule type" value="Genomic_DNA"/>
</dbReference>
<accession>A0A9D4CRH0</accession>
<reference evidence="1" key="2">
    <citation type="submission" date="2020-11" db="EMBL/GenBank/DDBJ databases">
        <authorList>
            <person name="McCartney M.A."/>
            <person name="Auch B."/>
            <person name="Kono T."/>
            <person name="Mallez S."/>
            <person name="Becker A."/>
            <person name="Gohl D.M."/>
            <person name="Silverstein K.A.T."/>
            <person name="Koren S."/>
            <person name="Bechman K.B."/>
            <person name="Herman A."/>
            <person name="Abrahante J.E."/>
            <person name="Garbe J."/>
        </authorList>
    </citation>
    <scope>NUCLEOTIDE SEQUENCE</scope>
    <source>
        <strain evidence="1">Duluth1</strain>
        <tissue evidence="1">Whole animal</tissue>
    </source>
</reference>
<dbReference type="AlphaFoldDB" id="A0A9D4CRH0"/>
<organism evidence="1 2">
    <name type="scientific">Dreissena polymorpha</name>
    <name type="common">Zebra mussel</name>
    <name type="synonym">Mytilus polymorpha</name>
    <dbReference type="NCBI Taxonomy" id="45954"/>
    <lineage>
        <taxon>Eukaryota</taxon>
        <taxon>Metazoa</taxon>
        <taxon>Spiralia</taxon>
        <taxon>Lophotrochozoa</taxon>
        <taxon>Mollusca</taxon>
        <taxon>Bivalvia</taxon>
        <taxon>Autobranchia</taxon>
        <taxon>Heteroconchia</taxon>
        <taxon>Euheterodonta</taxon>
        <taxon>Imparidentia</taxon>
        <taxon>Neoheterodontei</taxon>
        <taxon>Myida</taxon>
        <taxon>Dreissenoidea</taxon>
        <taxon>Dreissenidae</taxon>
        <taxon>Dreissena</taxon>
    </lineage>
</organism>
<proteinExistence type="predicted"/>
<evidence type="ECO:0000313" key="1">
    <source>
        <dbReference type="EMBL" id="KAH3729389.1"/>
    </source>
</evidence>
<dbReference type="Proteomes" id="UP000828390">
    <property type="component" value="Unassembled WGS sequence"/>
</dbReference>
<comment type="caution">
    <text evidence="1">The sequence shown here is derived from an EMBL/GenBank/DDBJ whole genome shotgun (WGS) entry which is preliminary data.</text>
</comment>
<evidence type="ECO:0000313" key="2">
    <source>
        <dbReference type="Proteomes" id="UP000828390"/>
    </source>
</evidence>